<keyword evidence="5" id="KW-0233">DNA recombination</keyword>
<dbReference type="AlphaFoldDB" id="A0A4Z0BKS4"/>
<evidence type="ECO:0000256" key="3">
    <source>
        <dbReference type="ARBA" id="ARBA00023100"/>
    </source>
</evidence>
<dbReference type="GO" id="GO:0015074">
    <property type="term" value="P:DNA integration"/>
    <property type="evidence" value="ECO:0007669"/>
    <property type="project" value="UniProtKB-KW"/>
</dbReference>
<dbReference type="InterPro" id="IPR050639">
    <property type="entry name" value="SSR_resolvase"/>
</dbReference>
<accession>A0A4Z0BKS4</accession>
<proteinExistence type="inferred from homology"/>
<dbReference type="PROSITE" id="PS00397">
    <property type="entry name" value="RECOMBINASES_1"/>
    <property type="match status" value="1"/>
</dbReference>
<dbReference type="CDD" id="cd03768">
    <property type="entry name" value="SR_ResInv"/>
    <property type="match status" value="1"/>
</dbReference>
<keyword evidence="10" id="KW-1185">Reference proteome</keyword>
<dbReference type="Pfam" id="PF00239">
    <property type="entry name" value="Resolvase"/>
    <property type="match status" value="1"/>
</dbReference>
<dbReference type="PANTHER" id="PTHR30461">
    <property type="entry name" value="DNA-INVERTASE FROM LAMBDOID PROPHAGE"/>
    <property type="match status" value="1"/>
</dbReference>
<dbReference type="InterPro" id="IPR006118">
    <property type="entry name" value="Recombinase_CS"/>
</dbReference>
<dbReference type="SUPFAM" id="SSF53041">
    <property type="entry name" value="Resolvase-like"/>
    <property type="match status" value="1"/>
</dbReference>
<evidence type="ECO:0000256" key="4">
    <source>
        <dbReference type="ARBA" id="ARBA00023125"/>
    </source>
</evidence>
<dbReference type="PANTHER" id="PTHR30461:SF2">
    <property type="entry name" value="SERINE RECOMBINASE PINE-RELATED"/>
    <property type="match status" value="1"/>
</dbReference>
<dbReference type="EMBL" id="SMLK01000005">
    <property type="protein sequence ID" value="TFY99009.1"/>
    <property type="molecule type" value="Genomic_DNA"/>
</dbReference>
<sequence>MAYVGYARVSTVDQETRLQRDALARAGVVRVHEEKASAVARRPELERCLLSLRRGDTLVVWKLDRLARSLRDLLTLLERLHSVGAGIRSLTEPIDTGSPAGVLMLQVLGAVAQFERTIIRERVVAGQRAARARGQRWGRPRALAAEVEEEIVWKYVLGDGAYTHQSLAREHRTSHQVVRAAIYRVTRPDAPYLTRRR</sequence>
<feature type="domain" description="Resolvase/invertase-type recombinase catalytic" evidence="8">
    <location>
        <begin position="2"/>
        <end position="134"/>
    </location>
</feature>
<dbReference type="GO" id="GO:0003677">
    <property type="term" value="F:DNA binding"/>
    <property type="evidence" value="ECO:0007669"/>
    <property type="project" value="UniProtKB-KW"/>
</dbReference>
<dbReference type="InterPro" id="IPR036162">
    <property type="entry name" value="Resolvase-like_N_sf"/>
</dbReference>
<gene>
    <name evidence="9" type="ORF">EZ216_15715</name>
</gene>
<keyword evidence="3" id="KW-0230">DNA invertase</keyword>
<evidence type="ECO:0000313" key="9">
    <source>
        <dbReference type="EMBL" id="TFY99009.1"/>
    </source>
</evidence>
<dbReference type="SMART" id="SM00857">
    <property type="entry name" value="Resolvase"/>
    <property type="match status" value="1"/>
</dbReference>
<dbReference type="PROSITE" id="PS51736">
    <property type="entry name" value="RECOMBINASES_3"/>
    <property type="match status" value="1"/>
</dbReference>
<dbReference type="PROSITE" id="PS00398">
    <property type="entry name" value="RECOMBINASES_2"/>
    <property type="match status" value="1"/>
</dbReference>
<reference evidence="9 10" key="1">
    <citation type="submission" date="2019-03" db="EMBL/GenBank/DDBJ databases">
        <title>Ramlibacter sp. 18x22-1, whole genome shotgun sequence.</title>
        <authorList>
            <person name="Zhang X."/>
            <person name="Feng G."/>
            <person name="Zhu H."/>
        </authorList>
    </citation>
    <scope>NUCLEOTIDE SEQUENCE [LARGE SCALE GENOMIC DNA]</scope>
    <source>
        <strain evidence="9 10">18x22-1</strain>
    </source>
</reference>
<dbReference type="FunFam" id="3.40.50.1390:FF:000001">
    <property type="entry name" value="DNA recombinase"/>
    <property type="match status" value="1"/>
</dbReference>
<evidence type="ECO:0000256" key="6">
    <source>
        <dbReference type="PIRSR" id="PIRSR606118-50"/>
    </source>
</evidence>
<evidence type="ECO:0000256" key="7">
    <source>
        <dbReference type="PROSITE-ProRule" id="PRU10137"/>
    </source>
</evidence>
<keyword evidence="4" id="KW-0238">DNA-binding</keyword>
<dbReference type="GO" id="GO:0000150">
    <property type="term" value="F:DNA strand exchange activity"/>
    <property type="evidence" value="ECO:0007669"/>
    <property type="project" value="UniProtKB-KW"/>
</dbReference>
<dbReference type="OrthoDB" id="8585334at2"/>
<comment type="similarity">
    <text evidence="1">Belongs to the site-specific recombinase resolvase family.</text>
</comment>
<protein>
    <submittedName>
        <fullName evidence="9">Recombinase family protein</fullName>
    </submittedName>
</protein>
<dbReference type="RefSeq" id="WP_135250728.1">
    <property type="nucleotide sequence ID" value="NZ_SMLK01000005.1"/>
</dbReference>
<dbReference type="Proteomes" id="UP000297839">
    <property type="component" value="Unassembled WGS sequence"/>
</dbReference>
<keyword evidence="2" id="KW-0229">DNA integration</keyword>
<dbReference type="Gene3D" id="3.40.50.1390">
    <property type="entry name" value="Resolvase, N-terminal catalytic domain"/>
    <property type="match status" value="1"/>
</dbReference>
<comment type="caution">
    <text evidence="9">The sequence shown here is derived from an EMBL/GenBank/DDBJ whole genome shotgun (WGS) entry which is preliminary data.</text>
</comment>
<evidence type="ECO:0000256" key="2">
    <source>
        <dbReference type="ARBA" id="ARBA00022908"/>
    </source>
</evidence>
<organism evidence="9 10">
    <name type="scientific">Ramlibacter humi</name>
    <dbReference type="NCBI Taxonomy" id="2530451"/>
    <lineage>
        <taxon>Bacteria</taxon>
        <taxon>Pseudomonadati</taxon>
        <taxon>Pseudomonadota</taxon>
        <taxon>Betaproteobacteria</taxon>
        <taxon>Burkholderiales</taxon>
        <taxon>Comamonadaceae</taxon>
        <taxon>Ramlibacter</taxon>
    </lineage>
</organism>
<name>A0A4Z0BKS4_9BURK</name>
<evidence type="ECO:0000256" key="5">
    <source>
        <dbReference type="ARBA" id="ARBA00023172"/>
    </source>
</evidence>
<evidence type="ECO:0000256" key="1">
    <source>
        <dbReference type="ARBA" id="ARBA00009913"/>
    </source>
</evidence>
<evidence type="ECO:0000313" key="10">
    <source>
        <dbReference type="Proteomes" id="UP000297839"/>
    </source>
</evidence>
<evidence type="ECO:0000259" key="8">
    <source>
        <dbReference type="PROSITE" id="PS51736"/>
    </source>
</evidence>
<dbReference type="InterPro" id="IPR006119">
    <property type="entry name" value="Resolv_N"/>
</dbReference>
<feature type="active site" description="O-(5'-phospho-DNA)-serine intermediate" evidence="6 7">
    <location>
        <position position="10"/>
    </location>
</feature>